<name>A0A1Y1YKD3_9PLEO</name>
<accession>A0A1Y1YKD3</accession>
<dbReference type="Proteomes" id="UP000193144">
    <property type="component" value="Unassembled WGS sequence"/>
</dbReference>
<protein>
    <submittedName>
        <fullName evidence="1">Uncharacterized protein</fullName>
    </submittedName>
</protein>
<gene>
    <name evidence="1" type="ORF">BCR34DRAFT_577353</name>
</gene>
<evidence type="ECO:0000313" key="1">
    <source>
        <dbReference type="EMBL" id="ORX98303.1"/>
    </source>
</evidence>
<dbReference type="AlphaFoldDB" id="A0A1Y1YKD3"/>
<proteinExistence type="predicted"/>
<comment type="caution">
    <text evidence="1">The sequence shown here is derived from an EMBL/GenBank/DDBJ whole genome shotgun (WGS) entry which is preliminary data.</text>
</comment>
<dbReference type="EMBL" id="MCFA01000217">
    <property type="protein sequence ID" value="ORX98303.1"/>
    <property type="molecule type" value="Genomic_DNA"/>
</dbReference>
<organism evidence="1 2">
    <name type="scientific">Clohesyomyces aquaticus</name>
    <dbReference type="NCBI Taxonomy" id="1231657"/>
    <lineage>
        <taxon>Eukaryota</taxon>
        <taxon>Fungi</taxon>
        <taxon>Dikarya</taxon>
        <taxon>Ascomycota</taxon>
        <taxon>Pezizomycotina</taxon>
        <taxon>Dothideomycetes</taxon>
        <taxon>Pleosporomycetidae</taxon>
        <taxon>Pleosporales</taxon>
        <taxon>Lindgomycetaceae</taxon>
        <taxon>Clohesyomyces</taxon>
    </lineage>
</organism>
<keyword evidence="2" id="KW-1185">Reference proteome</keyword>
<sequence length="144" mass="15438">MATPTKTLYIIYNASGTIMGKLQYGYKKINCPKDADPICAACEITHGGLSLKETPEWIAAKSEIEGEGVKVVQWHRDEMESQLNGWVKKEGVELPVAVSSVSGKEGFEVVMDRQTLGGLGGDAKAFVAALRERGVLNGAPQASL</sequence>
<dbReference type="OrthoDB" id="4269at2759"/>
<evidence type="ECO:0000313" key="2">
    <source>
        <dbReference type="Proteomes" id="UP000193144"/>
    </source>
</evidence>
<reference evidence="1 2" key="1">
    <citation type="submission" date="2016-07" db="EMBL/GenBank/DDBJ databases">
        <title>Pervasive Adenine N6-methylation of Active Genes in Fungi.</title>
        <authorList>
            <consortium name="DOE Joint Genome Institute"/>
            <person name="Mondo S.J."/>
            <person name="Dannebaum R.O."/>
            <person name="Kuo R.C."/>
            <person name="Labutti K."/>
            <person name="Haridas S."/>
            <person name="Kuo A."/>
            <person name="Salamov A."/>
            <person name="Ahrendt S.R."/>
            <person name="Lipzen A."/>
            <person name="Sullivan W."/>
            <person name="Andreopoulos W.B."/>
            <person name="Clum A."/>
            <person name="Lindquist E."/>
            <person name="Daum C."/>
            <person name="Ramamoorthy G.K."/>
            <person name="Gryganskyi A."/>
            <person name="Culley D."/>
            <person name="Magnuson J.K."/>
            <person name="James T.Y."/>
            <person name="O'Malley M.A."/>
            <person name="Stajich J.E."/>
            <person name="Spatafora J.W."/>
            <person name="Visel A."/>
            <person name="Grigoriev I.V."/>
        </authorList>
    </citation>
    <scope>NUCLEOTIDE SEQUENCE [LARGE SCALE GENOMIC DNA]</scope>
    <source>
        <strain evidence="1 2">CBS 115471</strain>
    </source>
</reference>